<dbReference type="InterPro" id="IPR044693">
    <property type="entry name" value="SGO_plant"/>
</dbReference>
<feature type="compositionally biased region" description="Basic and acidic residues" evidence="3">
    <location>
        <begin position="181"/>
        <end position="193"/>
    </location>
</feature>
<accession>A0ABC8UWW4</accession>
<evidence type="ECO:0000313" key="6">
    <source>
        <dbReference type="Proteomes" id="UP001642360"/>
    </source>
</evidence>
<protein>
    <recommendedName>
        <fullName evidence="4">Shugoshin C-terminal domain-containing protein</fullName>
    </recommendedName>
</protein>
<dbReference type="PANTHER" id="PTHR34373">
    <property type="entry name" value="SHUGOSHIN 2"/>
    <property type="match status" value="1"/>
</dbReference>
<keyword evidence="2" id="KW-0159">Chromosome partition</keyword>
<dbReference type="Proteomes" id="UP001642360">
    <property type="component" value="Unassembled WGS sequence"/>
</dbReference>
<evidence type="ECO:0000256" key="3">
    <source>
        <dbReference type="SAM" id="MobiDB-lite"/>
    </source>
</evidence>
<sequence>MSAMECVSVLDSENNGQVGETPKVHKTTKGSTGNVARKKLVDLSNLRQPPNLSVHAEKSQFVAVSTKEYIDQLKKENVSLMKLLADKNKIVELSGIELQKLRINLQKVQQQNLQLAQSNSQMVGELNTGKDRLKALLHELGCKNGLLKVKELALKEKMKAKAKTKMCQKIDSEVEASNCKQDQESVEPDREYNKPCTPKQGQQSKSLGTSTVKQVQAKENTENKRLCVRRQSARLKSEESKPTEDFFEIEEAKFPVCPLHDDQMQGDVSTTMPSIFKKEDIDGNCAFGRTSIGRPVRHAAQKIQSYKETPINVKMRRPA</sequence>
<name>A0ABC8UWW4_9AQUA</name>
<organism evidence="5 6">
    <name type="scientific">Ilex paraguariensis</name>
    <name type="common">yerba mate</name>
    <dbReference type="NCBI Taxonomy" id="185542"/>
    <lineage>
        <taxon>Eukaryota</taxon>
        <taxon>Viridiplantae</taxon>
        <taxon>Streptophyta</taxon>
        <taxon>Embryophyta</taxon>
        <taxon>Tracheophyta</taxon>
        <taxon>Spermatophyta</taxon>
        <taxon>Magnoliopsida</taxon>
        <taxon>eudicotyledons</taxon>
        <taxon>Gunneridae</taxon>
        <taxon>Pentapetalae</taxon>
        <taxon>asterids</taxon>
        <taxon>campanulids</taxon>
        <taxon>Aquifoliales</taxon>
        <taxon>Aquifoliaceae</taxon>
        <taxon>Ilex</taxon>
    </lineage>
</organism>
<dbReference type="InterPro" id="IPR011515">
    <property type="entry name" value="Shugoshin_C"/>
</dbReference>
<gene>
    <name evidence="5" type="ORF">ILEXP_LOCUS55905</name>
</gene>
<evidence type="ECO:0000256" key="2">
    <source>
        <dbReference type="ARBA" id="ARBA00022829"/>
    </source>
</evidence>
<feature type="region of interest" description="Disordered" evidence="3">
    <location>
        <begin position="178"/>
        <end position="218"/>
    </location>
</feature>
<proteinExistence type="inferred from homology"/>
<evidence type="ECO:0000313" key="5">
    <source>
        <dbReference type="EMBL" id="CAK9185499.1"/>
    </source>
</evidence>
<dbReference type="PANTHER" id="PTHR34373:SF9">
    <property type="entry name" value="SHUGOSHIN 2"/>
    <property type="match status" value="1"/>
</dbReference>
<dbReference type="Pfam" id="PF07557">
    <property type="entry name" value="Shugoshin_C"/>
    <property type="match status" value="1"/>
</dbReference>
<dbReference type="GO" id="GO:0007059">
    <property type="term" value="P:chromosome segregation"/>
    <property type="evidence" value="ECO:0007669"/>
    <property type="project" value="UniProtKB-KW"/>
</dbReference>
<feature type="compositionally biased region" description="Polar residues" evidence="3">
    <location>
        <begin position="199"/>
        <end position="218"/>
    </location>
</feature>
<feature type="domain" description="Shugoshin C-terminal" evidence="4">
    <location>
        <begin position="293"/>
        <end position="317"/>
    </location>
</feature>
<evidence type="ECO:0000259" key="4">
    <source>
        <dbReference type="Pfam" id="PF07557"/>
    </source>
</evidence>
<comment type="caution">
    <text evidence="5">The sequence shown here is derived from an EMBL/GenBank/DDBJ whole genome shotgun (WGS) entry which is preliminary data.</text>
</comment>
<keyword evidence="6" id="KW-1185">Reference proteome</keyword>
<comment type="similarity">
    <text evidence="1">Belongs to the shugoshin family.</text>
</comment>
<reference evidence="5 6" key="1">
    <citation type="submission" date="2024-02" db="EMBL/GenBank/DDBJ databases">
        <authorList>
            <person name="Vignale AGUSTIN F."/>
            <person name="Sosa J E."/>
            <person name="Modenutti C."/>
        </authorList>
    </citation>
    <scope>NUCLEOTIDE SEQUENCE [LARGE SCALE GENOMIC DNA]</scope>
</reference>
<dbReference type="EMBL" id="CAUOFW020009335">
    <property type="protein sequence ID" value="CAK9185499.1"/>
    <property type="molecule type" value="Genomic_DNA"/>
</dbReference>
<evidence type="ECO:0000256" key="1">
    <source>
        <dbReference type="ARBA" id="ARBA00010845"/>
    </source>
</evidence>
<dbReference type="AlphaFoldDB" id="A0ABC8UWW4"/>